<dbReference type="EMBL" id="RZNY01000035">
    <property type="protein sequence ID" value="RUT40496.1"/>
    <property type="molecule type" value="Genomic_DNA"/>
</dbReference>
<dbReference type="Proteomes" id="UP000279446">
    <property type="component" value="Unassembled WGS sequence"/>
</dbReference>
<sequence length="291" mass="33471">MKSSFPSSIQRDHIELPALFPMSVSMTEGVSPSFQRLHWHRALEINWITRGSGIYIINGREYPFEQGDLFLIDSDDLHRAYEGKDLEMVIVMFEPSLLVSEQRYDHEILLPFRGTGPQFSNQISHQHSRSSALVQYIADMRKEYEATQRGYSSALHGLLLLFLTEINRYFLHEEGEKSRANTKHLEQIRNVIGVMEAELSYPWTLKELADRIHLSPSRFSALFSRIVGTSPMNYLVQLRLEYAVELLTQGEQSILNIAESSGFRNLSNFNRLFLQHVGVSPTGLLRKIRGN</sequence>
<dbReference type="Pfam" id="PF02311">
    <property type="entry name" value="AraC_binding"/>
    <property type="match status" value="1"/>
</dbReference>
<dbReference type="InterPro" id="IPR018062">
    <property type="entry name" value="HTH_AraC-typ_CS"/>
</dbReference>
<keyword evidence="3" id="KW-0804">Transcription</keyword>
<keyword evidence="6" id="KW-1185">Reference proteome</keyword>
<accession>A0A3S1BIS3</accession>
<feature type="domain" description="HTH araC/xylS-type" evidence="4">
    <location>
        <begin position="189"/>
        <end position="287"/>
    </location>
</feature>
<comment type="caution">
    <text evidence="5">The sequence shown here is derived from an EMBL/GenBank/DDBJ whole genome shotgun (WGS) entry which is preliminary data.</text>
</comment>
<dbReference type="SUPFAM" id="SSF46689">
    <property type="entry name" value="Homeodomain-like"/>
    <property type="match status" value="2"/>
</dbReference>
<gene>
    <name evidence="5" type="ORF">EJP82_24650</name>
</gene>
<dbReference type="SMART" id="SM00342">
    <property type="entry name" value="HTH_ARAC"/>
    <property type="match status" value="1"/>
</dbReference>
<dbReference type="GO" id="GO:0043565">
    <property type="term" value="F:sequence-specific DNA binding"/>
    <property type="evidence" value="ECO:0007669"/>
    <property type="project" value="InterPro"/>
</dbReference>
<reference evidence="5 6" key="1">
    <citation type="submission" date="2018-12" db="EMBL/GenBank/DDBJ databases">
        <authorList>
            <person name="Sun L."/>
            <person name="Chen Z."/>
        </authorList>
    </citation>
    <scope>NUCLEOTIDE SEQUENCE [LARGE SCALE GENOMIC DNA]</scope>
    <source>
        <strain evidence="5 6">DSM 15890</strain>
    </source>
</reference>
<dbReference type="PROSITE" id="PS00041">
    <property type="entry name" value="HTH_ARAC_FAMILY_1"/>
    <property type="match status" value="1"/>
</dbReference>
<name>A0A3S1BIS3_9BACL</name>
<dbReference type="InterPro" id="IPR003313">
    <property type="entry name" value="AraC-bd"/>
</dbReference>
<dbReference type="RefSeq" id="WP_127194717.1">
    <property type="nucleotide sequence ID" value="NZ_RZNY01000035.1"/>
</dbReference>
<dbReference type="InterPro" id="IPR018060">
    <property type="entry name" value="HTH_AraC"/>
</dbReference>
<keyword evidence="2" id="KW-0238">DNA-binding</keyword>
<dbReference type="PROSITE" id="PS01124">
    <property type="entry name" value="HTH_ARAC_FAMILY_2"/>
    <property type="match status" value="1"/>
</dbReference>
<dbReference type="OrthoDB" id="182534at2"/>
<keyword evidence="1" id="KW-0805">Transcription regulation</keyword>
<evidence type="ECO:0000256" key="1">
    <source>
        <dbReference type="ARBA" id="ARBA00023015"/>
    </source>
</evidence>
<evidence type="ECO:0000313" key="6">
    <source>
        <dbReference type="Proteomes" id="UP000279446"/>
    </source>
</evidence>
<dbReference type="PANTHER" id="PTHR43280:SF2">
    <property type="entry name" value="HTH-TYPE TRANSCRIPTIONAL REGULATOR EXSA"/>
    <property type="match status" value="1"/>
</dbReference>
<dbReference type="SUPFAM" id="SSF51215">
    <property type="entry name" value="Regulatory protein AraC"/>
    <property type="match status" value="1"/>
</dbReference>
<dbReference type="AlphaFoldDB" id="A0A3S1BIS3"/>
<evidence type="ECO:0000259" key="4">
    <source>
        <dbReference type="PROSITE" id="PS01124"/>
    </source>
</evidence>
<dbReference type="PANTHER" id="PTHR43280">
    <property type="entry name" value="ARAC-FAMILY TRANSCRIPTIONAL REGULATOR"/>
    <property type="match status" value="1"/>
</dbReference>
<dbReference type="Pfam" id="PF12833">
    <property type="entry name" value="HTH_18"/>
    <property type="match status" value="1"/>
</dbReference>
<dbReference type="Gene3D" id="1.10.10.60">
    <property type="entry name" value="Homeodomain-like"/>
    <property type="match status" value="2"/>
</dbReference>
<dbReference type="InterPro" id="IPR009057">
    <property type="entry name" value="Homeodomain-like_sf"/>
</dbReference>
<evidence type="ECO:0000256" key="3">
    <source>
        <dbReference type="ARBA" id="ARBA00023163"/>
    </source>
</evidence>
<protein>
    <submittedName>
        <fullName evidence="5">AraC family transcriptional regulator</fullName>
    </submittedName>
</protein>
<evidence type="ECO:0000313" key="5">
    <source>
        <dbReference type="EMBL" id="RUT40496.1"/>
    </source>
</evidence>
<organism evidence="5 6">
    <name type="scientific">Paenibacillus anaericanus</name>
    <dbReference type="NCBI Taxonomy" id="170367"/>
    <lineage>
        <taxon>Bacteria</taxon>
        <taxon>Bacillati</taxon>
        <taxon>Bacillota</taxon>
        <taxon>Bacilli</taxon>
        <taxon>Bacillales</taxon>
        <taxon>Paenibacillaceae</taxon>
        <taxon>Paenibacillus</taxon>
    </lineage>
</organism>
<dbReference type="GO" id="GO:0003700">
    <property type="term" value="F:DNA-binding transcription factor activity"/>
    <property type="evidence" value="ECO:0007669"/>
    <property type="project" value="InterPro"/>
</dbReference>
<dbReference type="InterPro" id="IPR014710">
    <property type="entry name" value="RmlC-like_jellyroll"/>
</dbReference>
<proteinExistence type="predicted"/>
<evidence type="ECO:0000256" key="2">
    <source>
        <dbReference type="ARBA" id="ARBA00023125"/>
    </source>
</evidence>
<dbReference type="Gene3D" id="2.60.120.10">
    <property type="entry name" value="Jelly Rolls"/>
    <property type="match status" value="1"/>
</dbReference>
<dbReference type="InterPro" id="IPR037923">
    <property type="entry name" value="HTH-like"/>
</dbReference>